<organism evidence="1 2">
    <name type="scientific">Actinobacteria bacterium BACL2 MAG-121220-bin52</name>
    <dbReference type="NCBI Taxonomy" id="1655573"/>
    <lineage>
        <taxon>Bacteria</taxon>
        <taxon>Bacillati</taxon>
        <taxon>Actinomycetota</taxon>
        <taxon>Actinomycetes</taxon>
        <taxon>Actinomycetes incertae sedis</taxon>
        <taxon>ac1 cluster</taxon>
    </lineage>
</organism>
<dbReference type="EMBL" id="LIAX01000055">
    <property type="protein sequence ID" value="KRO33205.1"/>
    <property type="molecule type" value="Genomic_DNA"/>
</dbReference>
<comment type="caution">
    <text evidence="1">The sequence shown here is derived from an EMBL/GenBank/DDBJ whole genome shotgun (WGS) entry which is preliminary data.</text>
</comment>
<evidence type="ECO:0000313" key="2">
    <source>
        <dbReference type="Proteomes" id="UP000054017"/>
    </source>
</evidence>
<evidence type="ECO:0008006" key="3">
    <source>
        <dbReference type="Google" id="ProtNLM"/>
    </source>
</evidence>
<dbReference type="Proteomes" id="UP000054017">
    <property type="component" value="Unassembled WGS sequence"/>
</dbReference>
<reference evidence="1 2" key="1">
    <citation type="submission" date="2015-10" db="EMBL/GenBank/DDBJ databases">
        <title>Metagenome-Assembled Genomes uncover a global brackish microbiome.</title>
        <authorList>
            <person name="Hugerth L.W."/>
            <person name="Larsson J."/>
            <person name="Alneberg J."/>
            <person name="Lindh M.V."/>
            <person name="Legrand C."/>
            <person name="Pinhassi J."/>
            <person name="Andersson A.F."/>
        </authorList>
    </citation>
    <scope>NUCLEOTIDE SEQUENCE [LARGE SCALE GENOMIC DNA]</scope>
    <source>
        <strain evidence="1">BACL2 MAG-121220-bin52</strain>
    </source>
</reference>
<name>A0A0R2P536_9ACTN</name>
<proteinExistence type="predicted"/>
<dbReference type="AlphaFoldDB" id="A0A0R2P536"/>
<gene>
    <name evidence="1" type="ORF">ABR65_01625</name>
</gene>
<accession>A0A0R2P536</accession>
<evidence type="ECO:0000313" key="1">
    <source>
        <dbReference type="EMBL" id="KRO33205.1"/>
    </source>
</evidence>
<sequence length="72" mass="8349">MALLATSRYMQKSEIFRKVAGYSGTQETKERMFERDKDDLRALGIEIEVASADPLFEDEPGYRIKPETYQMP</sequence>
<protein>
    <recommendedName>
        <fullName evidence="3">WYL domain-containing protein</fullName>
    </recommendedName>
</protein>